<dbReference type="AlphaFoldDB" id="A0A1V3ND32"/>
<organism evidence="3 4">
    <name type="scientific">Thioalkalivibrio denitrificans</name>
    <dbReference type="NCBI Taxonomy" id="108003"/>
    <lineage>
        <taxon>Bacteria</taxon>
        <taxon>Pseudomonadati</taxon>
        <taxon>Pseudomonadota</taxon>
        <taxon>Gammaproteobacteria</taxon>
        <taxon>Chromatiales</taxon>
        <taxon>Ectothiorhodospiraceae</taxon>
        <taxon>Thioalkalivibrio</taxon>
    </lineage>
</organism>
<keyword evidence="4" id="KW-1185">Reference proteome</keyword>
<dbReference type="PANTHER" id="PTHR12526:SF630">
    <property type="entry name" value="GLYCOSYLTRANSFERASE"/>
    <property type="match status" value="1"/>
</dbReference>
<protein>
    <submittedName>
        <fullName evidence="3">Glycosyl transferase</fullName>
    </submittedName>
</protein>
<dbReference type="STRING" id="108003.B1C78_12835"/>
<dbReference type="InterPro" id="IPR028098">
    <property type="entry name" value="Glyco_trans_4-like_N"/>
</dbReference>
<dbReference type="RefSeq" id="WP_175628306.1">
    <property type="nucleotide sequence ID" value="NZ_MVBK01000080.1"/>
</dbReference>
<dbReference type="Pfam" id="PF00534">
    <property type="entry name" value="Glycos_transf_1"/>
    <property type="match status" value="1"/>
</dbReference>
<dbReference type="PANTHER" id="PTHR12526">
    <property type="entry name" value="GLYCOSYLTRANSFERASE"/>
    <property type="match status" value="1"/>
</dbReference>
<dbReference type="Gene3D" id="3.40.50.2000">
    <property type="entry name" value="Glycogen Phosphorylase B"/>
    <property type="match status" value="2"/>
</dbReference>
<name>A0A1V3ND32_9GAMM</name>
<keyword evidence="3" id="KW-0808">Transferase</keyword>
<reference evidence="3" key="1">
    <citation type="submission" date="2017-02" db="EMBL/GenBank/DDBJ databases">
        <title>Genomic diversity within the haloalkaliphilic genus Thioalkalivibrio.</title>
        <authorList>
            <person name="Ahn A.-C."/>
            <person name="Meier-Kolthoff J."/>
            <person name="Overmars L."/>
            <person name="Richter M."/>
            <person name="Woyke T."/>
            <person name="Sorokin D.Y."/>
            <person name="Muyzer G."/>
        </authorList>
    </citation>
    <scope>NUCLEOTIDE SEQUENCE [LARGE SCALE GENOMIC DNA]</scope>
    <source>
        <strain evidence="3">ALJD</strain>
    </source>
</reference>
<accession>A0A1V3ND32</accession>
<evidence type="ECO:0000259" key="2">
    <source>
        <dbReference type="Pfam" id="PF13439"/>
    </source>
</evidence>
<dbReference type="EMBL" id="MVBK01000080">
    <property type="protein sequence ID" value="OOG23007.1"/>
    <property type="molecule type" value="Genomic_DNA"/>
</dbReference>
<dbReference type="GO" id="GO:1901135">
    <property type="term" value="P:carbohydrate derivative metabolic process"/>
    <property type="evidence" value="ECO:0007669"/>
    <property type="project" value="UniProtKB-ARBA"/>
</dbReference>
<feature type="domain" description="Glycosyl transferase family 1" evidence="1">
    <location>
        <begin position="194"/>
        <end position="340"/>
    </location>
</feature>
<gene>
    <name evidence="3" type="ORF">B1C78_12835</name>
</gene>
<dbReference type="InterPro" id="IPR001296">
    <property type="entry name" value="Glyco_trans_1"/>
</dbReference>
<dbReference type="SUPFAM" id="SSF53756">
    <property type="entry name" value="UDP-Glycosyltransferase/glycogen phosphorylase"/>
    <property type="match status" value="1"/>
</dbReference>
<sequence length="370" mass="40350">MAESRARLAILISLSGQGGVERMVLNLVRELARLGLAIDLVLIREESGHLADLPAGVNVVRLGTRHSALSVGPLARYLAEHRPPVLLAAKDRAGRAALAAREKAGVDTRIYIRLGTTLSEALEGRSRLRKWFRYRPMRRLYPQADGIIAVSRGVADDVQTITGLDGSRIHVIHNPVITPDLHARAAEPAPHPWLSDGGDPVVMGMGRLTRQKDFPTLIRAFARLRERTPARLIILGEGADREALAALAREIGVGDHLLMPRFQTNPYAWLSRARLFVLSSLWEGSPNALTEAMALGIPVVSTDCRSGPREVLDGGRFGPLVQPGDVASLAEAMERTLAEPLPADTLRGAVRNYRAEVSARRYLETMGIKT</sequence>
<evidence type="ECO:0000313" key="4">
    <source>
        <dbReference type="Proteomes" id="UP000189462"/>
    </source>
</evidence>
<feature type="domain" description="Glycosyltransferase subfamily 4-like N-terminal" evidence="2">
    <location>
        <begin position="18"/>
        <end position="176"/>
    </location>
</feature>
<proteinExistence type="predicted"/>
<dbReference type="Pfam" id="PF13439">
    <property type="entry name" value="Glyco_transf_4"/>
    <property type="match status" value="1"/>
</dbReference>
<evidence type="ECO:0000259" key="1">
    <source>
        <dbReference type="Pfam" id="PF00534"/>
    </source>
</evidence>
<dbReference type="Proteomes" id="UP000189462">
    <property type="component" value="Unassembled WGS sequence"/>
</dbReference>
<comment type="caution">
    <text evidence="3">The sequence shown here is derived from an EMBL/GenBank/DDBJ whole genome shotgun (WGS) entry which is preliminary data.</text>
</comment>
<dbReference type="CDD" id="cd03811">
    <property type="entry name" value="GT4_GT28_WabH-like"/>
    <property type="match status" value="1"/>
</dbReference>
<dbReference type="GO" id="GO:0016757">
    <property type="term" value="F:glycosyltransferase activity"/>
    <property type="evidence" value="ECO:0007669"/>
    <property type="project" value="InterPro"/>
</dbReference>
<evidence type="ECO:0000313" key="3">
    <source>
        <dbReference type="EMBL" id="OOG23007.1"/>
    </source>
</evidence>